<keyword evidence="2" id="KW-1185">Reference proteome</keyword>
<protein>
    <submittedName>
        <fullName evidence="1">Uncharacterized protein</fullName>
    </submittedName>
</protein>
<organism evidence="1 2">
    <name type="scientific">Punica granatum</name>
    <name type="common">Pomegranate</name>
    <dbReference type="NCBI Taxonomy" id="22663"/>
    <lineage>
        <taxon>Eukaryota</taxon>
        <taxon>Viridiplantae</taxon>
        <taxon>Streptophyta</taxon>
        <taxon>Embryophyta</taxon>
        <taxon>Tracheophyta</taxon>
        <taxon>Spermatophyta</taxon>
        <taxon>Magnoliopsida</taxon>
        <taxon>eudicotyledons</taxon>
        <taxon>Gunneridae</taxon>
        <taxon>Pentapetalae</taxon>
        <taxon>rosids</taxon>
        <taxon>malvids</taxon>
        <taxon>Myrtales</taxon>
        <taxon>Lythraceae</taxon>
        <taxon>Punica</taxon>
    </lineage>
</organism>
<sequence>MIKLRGGLGCWAELAIGPNRAAAGSSLGVTVRPWRSGPGRAGLLGRGDLDRAALGFWVGPVCSTEIWTRLEEKMKKWRRGEGGRVVGELELRVRRGSLGFFGRGRATGLGREVELVVSRPWASCGSRREVKLGVSRGCEVELWVSARSRAGSLRA</sequence>
<gene>
    <name evidence="1" type="ORF">CRG98_010289</name>
</gene>
<comment type="caution">
    <text evidence="1">The sequence shown here is derived from an EMBL/GenBank/DDBJ whole genome shotgun (WGS) entry which is preliminary data.</text>
</comment>
<reference evidence="1 2" key="1">
    <citation type="submission" date="2017-11" db="EMBL/GenBank/DDBJ databases">
        <title>De-novo sequencing of pomegranate (Punica granatum L.) genome.</title>
        <authorList>
            <person name="Akparov Z."/>
            <person name="Amiraslanov A."/>
            <person name="Hajiyeva S."/>
            <person name="Abbasov M."/>
            <person name="Kaur K."/>
            <person name="Hamwieh A."/>
            <person name="Solovyev V."/>
            <person name="Salamov A."/>
            <person name="Braich B."/>
            <person name="Kosarev P."/>
            <person name="Mahmoud A."/>
            <person name="Hajiyev E."/>
            <person name="Babayeva S."/>
            <person name="Izzatullayeva V."/>
            <person name="Mammadov A."/>
            <person name="Mammadov A."/>
            <person name="Sharifova S."/>
            <person name="Ojaghi J."/>
            <person name="Eynullazada K."/>
            <person name="Bayramov B."/>
            <person name="Abdulazimova A."/>
            <person name="Shahmuradov I."/>
        </authorList>
    </citation>
    <scope>NUCLEOTIDE SEQUENCE [LARGE SCALE GENOMIC DNA]</scope>
    <source>
        <strain evidence="2">cv. AG2017</strain>
        <tissue evidence="1">Leaf</tissue>
    </source>
</reference>
<accession>A0A2I0KLB3</accession>
<evidence type="ECO:0000313" key="1">
    <source>
        <dbReference type="EMBL" id="PKI69288.1"/>
    </source>
</evidence>
<dbReference type="EMBL" id="PGOL01000513">
    <property type="protein sequence ID" value="PKI69288.1"/>
    <property type="molecule type" value="Genomic_DNA"/>
</dbReference>
<proteinExistence type="predicted"/>
<name>A0A2I0KLB3_PUNGR</name>
<dbReference type="AlphaFoldDB" id="A0A2I0KLB3"/>
<evidence type="ECO:0000313" key="2">
    <source>
        <dbReference type="Proteomes" id="UP000233551"/>
    </source>
</evidence>
<dbReference type="Proteomes" id="UP000233551">
    <property type="component" value="Unassembled WGS sequence"/>
</dbReference>